<evidence type="ECO:0000313" key="10">
    <source>
        <dbReference type="EMBL" id="MDK4305997.1"/>
    </source>
</evidence>
<dbReference type="GO" id="GO:0004521">
    <property type="term" value="F:RNA endonuclease activity"/>
    <property type="evidence" value="ECO:0007669"/>
    <property type="project" value="InterPro"/>
</dbReference>
<evidence type="ECO:0000256" key="2">
    <source>
        <dbReference type="ARBA" id="ARBA00009959"/>
    </source>
</evidence>
<keyword evidence="7 9" id="KW-0460">Magnesium</keyword>
<comment type="similarity">
    <text evidence="2 9">Belongs to the CRISPR-associated endoribonuclease Cas2 protein family.</text>
</comment>
<protein>
    <recommendedName>
        <fullName evidence="9">CRISPR-associated endoribonuclease Cas2</fullName>
        <ecNumber evidence="9">3.1.-.-</ecNumber>
    </recommendedName>
</protein>
<keyword evidence="5 9" id="KW-0255">Endonuclease</keyword>
<dbReference type="Gene3D" id="3.30.70.240">
    <property type="match status" value="1"/>
</dbReference>
<dbReference type="Pfam" id="PF09827">
    <property type="entry name" value="CRISPR_Cas2"/>
    <property type="match status" value="1"/>
</dbReference>
<evidence type="ECO:0000256" key="6">
    <source>
        <dbReference type="ARBA" id="ARBA00022801"/>
    </source>
</evidence>
<sequence>MPTKDSEPMWCVVMFDLPVKTKKQTREANRFRNHLLDLGFCRSQLSVYVQYFPLASRIAKTVKEIKTNLPDGGEVRIVSVTDNQWAKAIRFSKHQEDTVEEKPTQLLIF</sequence>
<evidence type="ECO:0000256" key="4">
    <source>
        <dbReference type="ARBA" id="ARBA00022723"/>
    </source>
</evidence>
<gene>
    <name evidence="9 10" type="primary">cas2</name>
    <name evidence="10" type="ORF">QPX42_00250</name>
</gene>
<dbReference type="GO" id="GO:0046872">
    <property type="term" value="F:metal ion binding"/>
    <property type="evidence" value="ECO:0007669"/>
    <property type="project" value="UniProtKB-UniRule"/>
</dbReference>
<dbReference type="Proteomes" id="UP001224412">
    <property type="component" value="Unassembled WGS sequence"/>
</dbReference>
<keyword evidence="6 9" id="KW-0378">Hydrolase</keyword>
<evidence type="ECO:0000313" key="11">
    <source>
        <dbReference type="Proteomes" id="UP001224412"/>
    </source>
</evidence>
<evidence type="ECO:0000256" key="3">
    <source>
        <dbReference type="ARBA" id="ARBA00022722"/>
    </source>
</evidence>
<dbReference type="InterPro" id="IPR019199">
    <property type="entry name" value="Virulence_VapD/CRISPR_Cas2"/>
</dbReference>
<feature type="binding site" evidence="9">
    <location>
        <position position="16"/>
    </location>
    <ligand>
        <name>Mg(2+)</name>
        <dbReference type="ChEBI" id="CHEBI:18420"/>
        <note>catalytic</note>
    </ligand>
</feature>
<dbReference type="RefSeq" id="WP_024272759.1">
    <property type="nucleotide sequence ID" value="NZ_CP051667.1"/>
</dbReference>
<proteinExistence type="inferred from homology"/>
<keyword evidence="8 9" id="KW-0051">Antiviral defense</keyword>
<dbReference type="NCBIfam" id="TIGR01573">
    <property type="entry name" value="cas2"/>
    <property type="match status" value="1"/>
</dbReference>
<keyword evidence="3 9" id="KW-0540">Nuclease</keyword>
<dbReference type="SUPFAM" id="SSF143430">
    <property type="entry name" value="TTP0101/SSO1404-like"/>
    <property type="match status" value="1"/>
</dbReference>
<dbReference type="EMBL" id="JASNVH010000001">
    <property type="protein sequence ID" value="MDK4305997.1"/>
    <property type="molecule type" value="Genomic_DNA"/>
</dbReference>
<organism evidence="10 11">
    <name type="scientific">Corynebacterium pseudodiphtheriticum</name>
    <dbReference type="NCBI Taxonomy" id="37637"/>
    <lineage>
        <taxon>Bacteria</taxon>
        <taxon>Bacillati</taxon>
        <taxon>Actinomycetota</taxon>
        <taxon>Actinomycetes</taxon>
        <taxon>Mycobacteriales</taxon>
        <taxon>Corynebacteriaceae</taxon>
        <taxon>Corynebacterium</taxon>
    </lineage>
</organism>
<name>A0AAP4F7A3_9CORY</name>
<dbReference type="HAMAP" id="MF_01471">
    <property type="entry name" value="Cas2"/>
    <property type="match status" value="1"/>
</dbReference>
<dbReference type="EC" id="3.1.-.-" evidence="9"/>
<evidence type="ECO:0000256" key="9">
    <source>
        <dbReference type="HAMAP-Rule" id="MF_01471"/>
    </source>
</evidence>
<evidence type="ECO:0000256" key="8">
    <source>
        <dbReference type="ARBA" id="ARBA00023118"/>
    </source>
</evidence>
<dbReference type="GO" id="GO:0043571">
    <property type="term" value="P:maintenance of CRISPR repeat elements"/>
    <property type="evidence" value="ECO:0007669"/>
    <property type="project" value="UniProtKB-UniRule"/>
</dbReference>
<comment type="caution">
    <text evidence="10">The sequence shown here is derived from an EMBL/GenBank/DDBJ whole genome shotgun (WGS) entry which is preliminary data.</text>
</comment>
<comment type="cofactor">
    <cofactor evidence="1 9">
        <name>Mg(2+)</name>
        <dbReference type="ChEBI" id="CHEBI:18420"/>
    </cofactor>
</comment>
<keyword evidence="4 9" id="KW-0479">Metal-binding</keyword>
<dbReference type="AlphaFoldDB" id="A0AAP4F7A3"/>
<comment type="function">
    <text evidence="9">CRISPR (clustered regularly interspaced short palindromic repeat), is an adaptive immune system that provides protection against mobile genetic elements (viruses, transposable elements and conjugative plasmids). CRISPR clusters contain sequences complementary to antecedent mobile elements and target invading nucleic acids. CRISPR clusters are transcribed and processed into CRISPR RNA (crRNA). Functions as a ssRNA-specific endoribonuclease. Involved in the integration of spacer DNA into the CRISPR cassette.</text>
</comment>
<dbReference type="GO" id="GO:0051607">
    <property type="term" value="P:defense response to virus"/>
    <property type="evidence" value="ECO:0007669"/>
    <property type="project" value="UniProtKB-UniRule"/>
</dbReference>
<dbReference type="GO" id="GO:0016787">
    <property type="term" value="F:hydrolase activity"/>
    <property type="evidence" value="ECO:0007669"/>
    <property type="project" value="UniProtKB-KW"/>
</dbReference>
<comment type="subunit">
    <text evidence="9">Homodimer, forms a heterotetramer with a Cas1 homodimer.</text>
</comment>
<evidence type="ECO:0000256" key="5">
    <source>
        <dbReference type="ARBA" id="ARBA00022759"/>
    </source>
</evidence>
<dbReference type="InterPro" id="IPR021127">
    <property type="entry name" value="CRISPR_associated_Cas2"/>
</dbReference>
<evidence type="ECO:0000256" key="7">
    <source>
        <dbReference type="ARBA" id="ARBA00022842"/>
    </source>
</evidence>
<accession>A0AAP4F7A3</accession>
<reference evidence="10" key="1">
    <citation type="submission" date="2023-05" db="EMBL/GenBank/DDBJ databases">
        <title>Metabolic capabilities are highly conserved among human nasal-associated Corynebacterium species in pangenomic analyses.</title>
        <authorList>
            <person name="Tran T.H."/>
            <person name="Roberts A.Q."/>
            <person name="Escapa I.F."/>
            <person name="Gao W."/>
            <person name="Conlan S."/>
            <person name="Kong H."/>
            <person name="Segre J.A."/>
            <person name="Kelly M.S."/>
            <person name="Lemon K.P."/>
        </authorList>
    </citation>
    <scope>NUCLEOTIDE SEQUENCE</scope>
    <source>
        <strain evidence="10">KPL2773</strain>
    </source>
</reference>
<evidence type="ECO:0000256" key="1">
    <source>
        <dbReference type="ARBA" id="ARBA00001946"/>
    </source>
</evidence>